<evidence type="ECO:0000313" key="3">
    <source>
        <dbReference type="Proteomes" id="UP000176998"/>
    </source>
</evidence>
<evidence type="ECO:0000313" key="2">
    <source>
        <dbReference type="EMBL" id="OHF02798.1"/>
    </source>
</evidence>
<evidence type="ECO:0000256" key="1">
    <source>
        <dbReference type="SAM" id="SignalP"/>
    </source>
</evidence>
<dbReference type="Proteomes" id="UP000176998">
    <property type="component" value="Unassembled WGS sequence"/>
</dbReference>
<dbReference type="OrthoDB" id="4790136at2759"/>
<keyword evidence="3" id="KW-1185">Reference proteome</keyword>
<dbReference type="EMBL" id="MJBS01000010">
    <property type="protein sequence ID" value="OHF02798.1"/>
    <property type="molecule type" value="Genomic_DNA"/>
</dbReference>
<dbReference type="RefSeq" id="XP_022479936.1">
    <property type="nucleotide sequence ID" value="XM_022613552.1"/>
</dbReference>
<keyword evidence="1" id="KW-0732">Signal</keyword>
<proteinExistence type="predicted"/>
<comment type="caution">
    <text evidence="2">The sequence shown here is derived from an EMBL/GenBank/DDBJ whole genome shotgun (WGS) entry which is preliminary data.</text>
</comment>
<dbReference type="GeneID" id="34555062"/>
<dbReference type="AlphaFoldDB" id="A0A1G4BNB3"/>
<name>A0A1G4BNB3_9PEZI</name>
<feature type="signal peptide" evidence="1">
    <location>
        <begin position="1"/>
        <end position="15"/>
    </location>
</feature>
<gene>
    <name evidence="2" type="ORF">CORC01_01899</name>
</gene>
<reference evidence="2 3" key="1">
    <citation type="submission" date="2016-09" db="EMBL/GenBank/DDBJ databases">
        <authorList>
            <person name="Capua I."/>
            <person name="De Benedictis P."/>
            <person name="Joannis T."/>
            <person name="Lombin L.H."/>
            <person name="Cattoli G."/>
        </authorList>
    </citation>
    <scope>NUCLEOTIDE SEQUENCE [LARGE SCALE GENOMIC DNA]</scope>
    <source>
        <strain evidence="2 3">IMI 309357</strain>
    </source>
</reference>
<protein>
    <submittedName>
        <fullName evidence="2">Uncharacterized protein</fullName>
    </submittedName>
</protein>
<organism evidence="2 3">
    <name type="scientific">Colletotrichum orchidophilum</name>
    <dbReference type="NCBI Taxonomy" id="1209926"/>
    <lineage>
        <taxon>Eukaryota</taxon>
        <taxon>Fungi</taxon>
        <taxon>Dikarya</taxon>
        <taxon>Ascomycota</taxon>
        <taxon>Pezizomycotina</taxon>
        <taxon>Sordariomycetes</taxon>
        <taxon>Hypocreomycetidae</taxon>
        <taxon>Glomerellales</taxon>
        <taxon>Glomerellaceae</taxon>
        <taxon>Colletotrichum</taxon>
    </lineage>
</organism>
<sequence length="84" mass="8946">MKFTTSLLAIGIVGAQSMEPISENPARKYGKPSIAACHNCNDANGASDSYKDFDCDMPCARAGMNEGASKISRTNYAHGLSEQE</sequence>
<feature type="chain" id="PRO_5012430083" evidence="1">
    <location>
        <begin position="16"/>
        <end position="84"/>
    </location>
</feature>
<accession>A0A1G4BNB3</accession>